<dbReference type="InterPro" id="IPR059051">
    <property type="entry name" value="MTH_967_PDDEXK"/>
</dbReference>
<dbReference type="Pfam" id="PF26553">
    <property type="entry name" value="PDDEXK_19"/>
    <property type="match status" value="1"/>
</dbReference>
<evidence type="ECO:0000259" key="5">
    <source>
        <dbReference type="PROSITE" id="PS50943"/>
    </source>
</evidence>
<keyword evidence="1 4" id="KW-0805">Transcription regulation</keyword>
<keyword evidence="2 4" id="KW-0238">DNA-binding</keyword>
<dbReference type="InterPro" id="IPR010982">
    <property type="entry name" value="Lambda_DNA-bd_dom_sf"/>
</dbReference>
<dbReference type="GO" id="GO:0003677">
    <property type="term" value="F:DNA binding"/>
    <property type="evidence" value="ECO:0007669"/>
    <property type="project" value="UniProtKB-KW"/>
</dbReference>
<evidence type="ECO:0000313" key="7">
    <source>
        <dbReference type="Proteomes" id="UP000006565"/>
    </source>
</evidence>
<dbReference type="AlphaFoldDB" id="E1RDH7"/>
<dbReference type="Gene3D" id="1.10.260.40">
    <property type="entry name" value="lambda repressor-like DNA-binding domains"/>
    <property type="match status" value="1"/>
</dbReference>
<dbReference type="eggNOG" id="arCOG04152">
    <property type="taxonomic scope" value="Archaea"/>
</dbReference>
<dbReference type="CDD" id="cd00093">
    <property type="entry name" value="HTH_XRE"/>
    <property type="match status" value="1"/>
</dbReference>
<gene>
    <name evidence="6" type="ordered locus">Mpet_0080</name>
</gene>
<dbReference type="SMART" id="SM00530">
    <property type="entry name" value="HTH_XRE"/>
    <property type="match status" value="1"/>
</dbReference>
<dbReference type="InterPro" id="IPR001387">
    <property type="entry name" value="Cro/C1-type_HTH"/>
</dbReference>
<dbReference type="InterPro" id="IPR020886">
    <property type="entry name" value="MTH_967-like"/>
</dbReference>
<dbReference type="GO" id="GO:0003700">
    <property type="term" value="F:DNA-binding transcription factor activity"/>
    <property type="evidence" value="ECO:0007669"/>
    <property type="project" value="UniProtKB-UniRule"/>
</dbReference>
<dbReference type="EMBL" id="CP002117">
    <property type="protein sequence ID" value="ADN34861.1"/>
    <property type="molecule type" value="Genomic_DNA"/>
</dbReference>
<dbReference type="HOGENOM" id="CLU_075726_0_0_2"/>
<dbReference type="HAMAP" id="MF_00584">
    <property type="entry name" value="HTH_type_cro_C1"/>
    <property type="match status" value="1"/>
</dbReference>
<proteinExistence type="inferred from homology"/>
<dbReference type="NCBIfam" id="NF003162">
    <property type="entry name" value="PRK04140.1"/>
    <property type="match status" value="1"/>
</dbReference>
<dbReference type="GeneID" id="9742518"/>
<organism evidence="6 7">
    <name type="scientific">Methanolacinia petrolearia (strain DSM 11571 / OCM 486 / SEBR 4847)</name>
    <name type="common">Methanoplanus petrolearius</name>
    <dbReference type="NCBI Taxonomy" id="679926"/>
    <lineage>
        <taxon>Archaea</taxon>
        <taxon>Methanobacteriati</taxon>
        <taxon>Methanobacteriota</taxon>
        <taxon>Stenosarchaea group</taxon>
        <taxon>Methanomicrobia</taxon>
        <taxon>Methanomicrobiales</taxon>
        <taxon>Methanomicrobiaceae</taxon>
        <taxon>Methanolacinia</taxon>
    </lineage>
</organism>
<reference evidence="6 7" key="1">
    <citation type="journal article" date="2010" name="Stand. Genomic Sci.">
        <title>Complete genome sequence of Methanoplanus petrolearius type strain (SEBR 4847).</title>
        <authorList>
            <person name="Brambilla E."/>
            <person name="Djao O.D."/>
            <person name="Daligault H."/>
            <person name="Lapidus A."/>
            <person name="Lucas S."/>
            <person name="Hammon N."/>
            <person name="Nolan M."/>
            <person name="Tice H."/>
            <person name="Cheng J.F."/>
            <person name="Han C."/>
            <person name="Tapia R."/>
            <person name="Goodwin L."/>
            <person name="Pitluck S."/>
            <person name="Liolios K."/>
            <person name="Ivanova N."/>
            <person name="Mavromatis K."/>
            <person name="Mikhailova N."/>
            <person name="Pati A."/>
            <person name="Chen A."/>
            <person name="Palaniappan K."/>
            <person name="Land M."/>
            <person name="Hauser L."/>
            <person name="Chang Y.J."/>
            <person name="Jeffries C.D."/>
            <person name="Rohde M."/>
            <person name="Spring S."/>
            <person name="Sikorski J."/>
            <person name="Goker M."/>
            <person name="Woyke T."/>
            <person name="Bristow J."/>
            <person name="Eisen J.A."/>
            <person name="Markowitz V."/>
            <person name="Hugenholtz P."/>
            <person name="Kyrpides N.C."/>
            <person name="Klenk H.P."/>
        </authorList>
    </citation>
    <scope>NUCLEOTIDE SEQUENCE [LARGE SCALE GENOMIC DNA]</scope>
    <source>
        <strain evidence="7">DSM 11571 / OCM 486 / SEBR 4847</strain>
    </source>
</reference>
<dbReference type="SUPFAM" id="SSF47413">
    <property type="entry name" value="lambda repressor-like DNA-binding domains"/>
    <property type="match status" value="1"/>
</dbReference>
<keyword evidence="3 4" id="KW-0804">Transcription</keyword>
<name>E1RDH7_METP4</name>
<keyword evidence="7" id="KW-1185">Reference proteome</keyword>
<feature type="domain" description="HTH cro/C1-type" evidence="5">
    <location>
        <begin position="132"/>
        <end position="185"/>
    </location>
</feature>
<dbReference type="STRING" id="679926.Mpet_0080"/>
<dbReference type="RefSeq" id="WP_013328040.1">
    <property type="nucleotide sequence ID" value="NC_014507.1"/>
</dbReference>
<dbReference type="Proteomes" id="UP000006565">
    <property type="component" value="Chromosome"/>
</dbReference>
<protein>
    <recommendedName>
        <fullName evidence="4">Putative HTH-type transcriptional regulatory protein Mpet_0080</fullName>
    </recommendedName>
</protein>
<dbReference type="PROSITE" id="PS50943">
    <property type="entry name" value="HTH_CROC1"/>
    <property type="match status" value="1"/>
</dbReference>
<evidence type="ECO:0000256" key="2">
    <source>
        <dbReference type="ARBA" id="ARBA00023125"/>
    </source>
</evidence>
<dbReference type="Pfam" id="PF01381">
    <property type="entry name" value="HTH_3"/>
    <property type="match status" value="1"/>
</dbReference>
<evidence type="ECO:0000313" key="6">
    <source>
        <dbReference type="EMBL" id="ADN34861.1"/>
    </source>
</evidence>
<evidence type="ECO:0000256" key="4">
    <source>
        <dbReference type="HAMAP-Rule" id="MF_00584"/>
    </source>
</evidence>
<accession>E1RDH7</accession>
<evidence type="ECO:0000256" key="3">
    <source>
        <dbReference type="ARBA" id="ARBA00023163"/>
    </source>
</evidence>
<dbReference type="KEGG" id="mpi:Mpet_0080"/>
<dbReference type="OrthoDB" id="31424at2157"/>
<sequence>MSQERLVQTVISVLIMAGYNVSERCGIRPRSFDIIARKDAKLLVIKVVPHIDSVGEESAHDLALIAHHLDATPIIVGERARDSELERGAVYIRHGIVATNSKTLYDFLVDEVPPLVFAQPGGLYVNINGGKLRDLRESRNLSLGDLASSLGVSRRTISKYESGMSTTLDIAIRLEELFDAAIVEAIDILKKSSDLAKKSEQKEHEDNFPPDFRRIGIETHTMCRAPFDALAVYEKKTILTGYGTAQKTIRHAGLIGNISEITESRAVCVLTDYKKKKRIGKTLIIGEDMLSDLTQGSEFIELIEDQ</sequence>
<evidence type="ECO:0000256" key="1">
    <source>
        <dbReference type="ARBA" id="ARBA00023015"/>
    </source>
</evidence>